<feature type="domain" description="Rhodanese" evidence="1">
    <location>
        <begin position="14"/>
        <end position="100"/>
    </location>
</feature>
<evidence type="ECO:0000313" key="2">
    <source>
        <dbReference type="EMBL" id="GEM84780.1"/>
    </source>
</evidence>
<dbReference type="CDD" id="cd00158">
    <property type="entry name" value="RHOD"/>
    <property type="match status" value="1"/>
</dbReference>
<accession>A0A511R592</accession>
<dbReference type="PROSITE" id="PS50206">
    <property type="entry name" value="RHODANESE_3"/>
    <property type="match status" value="1"/>
</dbReference>
<dbReference type="InterPro" id="IPR036873">
    <property type="entry name" value="Rhodanese-like_dom_sf"/>
</dbReference>
<dbReference type="InterPro" id="IPR001763">
    <property type="entry name" value="Rhodanese-like_dom"/>
</dbReference>
<dbReference type="OrthoDB" id="9800872at2"/>
<dbReference type="EMBL" id="BJXL01000130">
    <property type="protein sequence ID" value="GEM84780.1"/>
    <property type="molecule type" value="Genomic_DNA"/>
</dbReference>
<evidence type="ECO:0000259" key="1">
    <source>
        <dbReference type="PROSITE" id="PS50206"/>
    </source>
</evidence>
<dbReference type="InterPro" id="IPR050229">
    <property type="entry name" value="GlpE_sulfurtransferase"/>
</dbReference>
<dbReference type="SUPFAM" id="SSF52821">
    <property type="entry name" value="Rhodanese/Cell cycle control phosphatase"/>
    <property type="match status" value="1"/>
</dbReference>
<gene>
    <name evidence="2" type="ORF">MHY01S_29460</name>
</gene>
<reference evidence="2 3" key="1">
    <citation type="submission" date="2019-07" db="EMBL/GenBank/DDBJ databases">
        <title>Whole genome shotgun sequence of Meiothermus hypogaeus NBRC 106114.</title>
        <authorList>
            <person name="Hosoyama A."/>
            <person name="Uohara A."/>
            <person name="Ohji S."/>
            <person name="Ichikawa N."/>
        </authorList>
    </citation>
    <scope>NUCLEOTIDE SEQUENCE [LARGE SCALE GENOMIC DNA]</scope>
    <source>
        <strain evidence="2 3">NBRC 106114</strain>
    </source>
</reference>
<dbReference type="PANTHER" id="PTHR43031">
    <property type="entry name" value="FAD-DEPENDENT OXIDOREDUCTASE"/>
    <property type="match status" value="1"/>
</dbReference>
<dbReference type="PANTHER" id="PTHR43031:SF16">
    <property type="entry name" value="OXIDOREDUCTASE"/>
    <property type="match status" value="1"/>
</dbReference>
<dbReference type="SMART" id="SM00450">
    <property type="entry name" value="RHOD"/>
    <property type="match status" value="1"/>
</dbReference>
<dbReference type="RefSeq" id="WP_036219455.1">
    <property type="nucleotide sequence ID" value="NZ_BJXL01000130.1"/>
</dbReference>
<dbReference type="Pfam" id="PF00581">
    <property type="entry name" value="Rhodanese"/>
    <property type="match status" value="1"/>
</dbReference>
<dbReference type="Gene3D" id="3.40.250.10">
    <property type="entry name" value="Rhodanese-like domain"/>
    <property type="match status" value="1"/>
</dbReference>
<sequence>MYQDVFPNELSLWTRRGATLLDVREPQEYAQGHVPGSLNVPLGELLGRLGEIRGPVVTVCASGSRAALAAEVLGYEGFAEVGRLLGGIQGYARHGYPLAGRLAPAEAACS</sequence>
<organism evidence="2 3">
    <name type="scientific">Meiothermus hypogaeus NBRC 106114</name>
    <dbReference type="NCBI Taxonomy" id="1227553"/>
    <lineage>
        <taxon>Bacteria</taxon>
        <taxon>Thermotogati</taxon>
        <taxon>Deinococcota</taxon>
        <taxon>Deinococci</taxon>
        <taxon>Thermales</taxon>
        <taxon>Thermaceae</taxon>
        <taxon>Meiothermus</taxon>
    </lineage>
</organism>
<dbReference type="Proteomes" id="UP000321197">
    <property type="component" value="Unassembled WGS sequence"/>
</dbReference>
<proteinExistence type="predicted"/>
<name>A0A511R592_9DEIN</name>
<comment type="caution">
    <text evidence="2">The sequence shown here is derived from an EMBL/GenBank/DDBJ whole genome shotgun (WGS) entry which is preliminary data.</text>
</comment>
<evidence type="ECO:0000313" key="3">
    <source>
        <dbReference type="Proteomes" id="UP000321197"/>
    </source>
</evidence>
<protein>
    <recommendedName>
        <fullName evidence="1">Rhodanese domain-containing protein</fullName>
    </recommendedName>
</protein>
<dbReference type="AlphaFoldDB" id="A0A511R592"/>